<dbReference type="SUPFAM" id="SSF54695">
    <property type="entry name" value="POZ domain"/>
    <property type="match status" value="1"/>
</dbReference>
<dbReference type="Gene3D" id="3.30.710.10">
    <property type="entry name" value="Potassium Channel Kv1.1, Chain A"/>
    <property type="match status" value="1"/>
</dbReference>
<keyword evidence="2" id="KW-0677">Repeat</keyword>
<dbReference type="InterPro" id="IPR000210">
    <property type="entry name" value="BTB/POZ_dom"/>
</dbReference>
<accession>A0A195FHU8</accession>
<evidence type="ECO:0000256" key="2">
    <source>
        <dbReference type="ARBA" id="ARBA00022737"/>
    </source>
</evidence>
<feature type="domain" description="BTB" evidence="4">
    <location>
        <begin position="13"/>
        <end position="82"/>
    </location>
</feature>
<dbReference type="Pfam" id="PF00651">
    <property type="entry name" value="BTB"/>
    <property type="match status" value="1"/>
</dbReference>
<dbReference type="EMBL" id="KQ981560">
    <property type="protein sequence ID" value="KYN39842.1"/>
    <property type="molecule type" value="Genomic_DNA"/>
</dbReference>
<organism evidence="5 6">
    <name type="scientific">Trachymyrmex septentrionalis</name>
    <dbReference type="NCBI Taxonomy" id="34720"/>
    <lineage>
        <taxon>Eukaryota</taxon>
        <taxon>Metazoa</taxon>
        <taxon>Ecdysozoa</taxon>
        <taxon>Arthropoda</taxon>
        <taxon>Hexapoda</taxon>
        <taxon>Insecta</taxon>
        <taxon>Pterygota</taxon>
        <taxon>Neoptera</taxon>
        <taxon>Endopterygota</taxon>
        <taxon>Hymenoptera</taxon>
        <taxon>Apocrita</taxon>
        <taxon>Aculeata</taxon>
        <taxon>Formicoidea</taxon>
        <taxon>Formicidae</taxon>
        <taxon>Myrmicinae</taxon>
        <taxon>Trachymyrmex</taxon>
    </lineage>
</organism>
<evidence type="ECO:0000313" key="5">
    <source>
        <dbReference type="EMBL" id="KYN39842.1"/>
    </source>
</evidence>
<dbReference type="Proteomes" id="UP000078541">
    <property type="component" value="Unassembled WGS sequence"/>
</dbReference>
<name>A0A195FHU8_9HYME</name>
<dbReference type="SUPFAM" id="SSF117281">
    <property type="entry name" value="Kelch motif"/>
    <property type="match status" value="1"/>
</dbReference>
<sequence length="359" mass="42821">MENKSQEIEKPRDTVILILKKKRFEVDKQKLISKSQYFAALLSENYLEYRQKEHIIEYYNILSISFQDFVDWIHNDEIDIFTNNWNIEKCNRLFSLLELSIIFGVNNLIEYLIYKIEEKLYFMPPKFVIDIWLLSQELNLNILRDVSFAFCLDRFDDLPLNSIYELSKDNLLKLIGNINITSTPSYLIEVTNKWMKHHNDFTIPLEILKNKETKILNSVISSENIHFDNNEKFIHCWDGNDFFELTSFKYPEDILKYCTDENHILYGMQIVGRKYNLYLCGGEFFQTEIYNKNVWRYSLISKKWFLETTMPTERVDMIAAFIKNKLILVGGSNKSVDIYDTYTGDFIIQLCNMHFINTI</sequence>
<dbReference type="STRING" id="34720.A0A195FHU8"/>
<proteinExistence type="predicted"/>
<keyword evidence="1" id="KW-0880">Kelch repeat</keyword>
<gene>
    <name evidence="5" type="ORF">ALC56_05609</name>
</gene>
<dbReference type="Gene3D" id="2.120.10.80">
    <property type="entry name" value="Kelch-type beta propeller"/>
    <property type="match status" value="1"/>
</dbReference>
<dbReference type="PANTHER" id="PTHR24412:SF441">
    <property type="entry name" value="KELCH-LIKE PROTEIN 28"/>
    <property type="match status" value="1"/>
</dbReference>
<dbReference type="PANTHER" id="PTHR24412">
    <property type="entry name" value="KELCH PROTEIN"/>
    <property type="match status" value="1"/>
</dbReference>
<evidence type="ECO:0000256" key="1">
    <source>
        <dbReference type="ARBA" id="ARBA00022441"/>
    </source>
</evidence>
<protein>
    <recommendedName>
        <fullName evidence="4">BTB domain-containing protein</fullName>
    </recommendedName>
</protein>
<keyword evidence="6" id="KW-1185">Reference proteome</keyword>
<dbReference type="InterPro" id="IPR011333">
    <property type="entry name" value="SKP1/BTB/POZ_sf"/>
</dbReference>
<keyword evidence="3" id="KW-0009">Actin-binding</keyword>
<reference evidence="5 6" key="1">
    <citation type="submission" date="2016-03" db="EMBL/GenBank/DDBJ databases">
        <title>Trachymyrmex septentrionalis WGS genome.</title>
        <authorList>
            <person name="Nygaard S."/>
            <person name="Hu H."/>
            <person name="Boomsma J."/>
            <person name="Zhang G."/>
        </authorList>
    </citation>
    <scope>NUCLEOTIDE SEQUENCE [LARGE SCALE GENOMIC DNA]</scope>
    <source>
        <strain evidence="5">Tsep2-gDNA-1</strain>
        <tissue evidence="5">Whole body</tissue>
    </source>
</reference>
<dbReference type="InterPro" id="IPR015915">
    <property type="entry name" value="Kelch-typ_b-propeller"/>
</dbReference>
<dbReference type="AlphaFoldDB" id="A0A195FHU8"/>
<dbReference type="PROSITE" id="PS50097">
    <property type="entry name" value="BTB"/>
    <property type="match status" value="1"/>
</dbReference>
<evidence type="ECO:0000256" key="3">
    <source>
        <dbReference type="ARBA" id="ARBA00023203"/>
    </source>
</evidence>
<evidence type="ECO:0000259" key="4">
    <source>
        <dbReference type="PROSITE" id="PS50097"/>
    </source>
</evidence>
<evidence type="ECO:0000313" key="6">
    <source>
        <dbReference type="Proteomes" id="UP000078541"/>
    </source>
</evidence>